<dbReference type="PANTHER" id="PTHR12419:SF115">
    <property type="entry name" value="PROTEIN OVARIAN TUMOR LOCUS-RELATED"/>
    <property type="match status" value="1"/>
</dbReference>
<feature type="region of interest" description="Disordered" evidence="1">
    <location>
        <begin position="357"/>
        <end position="380"/>
    </location>
</feature>
<dbReference type="PROSITE" id="PS50802">
    <property type="entry name" value="OTU"/>
    <property type="match status" value="1"/>
</dbReference>
<feature type="compositionally biased region" description="Polar residues" evidence="1">
    <location>
        <begin position="823"/>
        <end position="833"/>
    </location>
</feature>
<dbReference type="CDD" id="cd22753">
    <property type="entry name" value="OTU_ALG13-like"/>
    <property type="match status" value="1"/>
</dbReference>
<dbReference type="InterPro" id="IPR049769">
    <property type="entry name" value="OTU_OTU"/>
</dbReference>
<dbReference type="Proteomes" id="UP000694866">
    <property type="component" value="Unplaced"/>
</dbReference>
<feature type="compositionally biased region" description="Basic and acidic residues" evidence="1">
    <location>
        <begin position="858"/>
        <end position="868"/>
    </location>
</feature>
<dbReference type="InterPro" id="IPR050704">
    <property type="entry name" value="Peptidase_C85-like"/>
</dbReference>
<dbReference type="InterPro" id="IPR049770">
    <property type="entry name" value="OTU_Tudor"/>
</dbReference>
<evidence type="ECO:0000313" key="3">
    <source>
        <dbReference type="Proteomes" id="UP000694866"/>
    </source>
</evidence>
<dbReference type="GO" id="GO:0016579">
    <property type="term" value="P:protein deubiquitination"/>
    <property type="evidence" value="ECO:0007669"/>
    <property type="project" value="TreeGrafter"/>
</dbReference>
<accession>A0A9R1TKN4</accession>
<feature type="compositionally biased region" description="Low complexity" evidence="1">
    <location>
        <begin position="900"/>
        <end position="912"/>
    </location>
</feature>
<feature type="region of interest" description="Disordered" evidence="1">
    <location>
        <begin position="430"/>
        <end position="456"/>
    </location>
</feature>
<protein>
    <recommendedName>
        <fullName evidence="2">OTU domain-containing protein</fullName>
    </recommendedName>
</protein>
<evidence type="ECO:0000256" key="1">
    <source>
        <dbReference type="SAM" id="MobiDB-lite"/>
    </source>
</evidence>
<dbReference type="Pfam" id="PF02338">
    <property type="entry name" value="OTU"/>
    <property type="match status" value="1"/>
</dbReference>
<dbReference type="GO" id="GO:0061578">
    <property type="term" value="F:K63-linked deubiquitinase activity"/>
    <property type="evidence" value="ECO:0007669"/>
    <property type="project" value="TreeGrafter"/>
</dbReference>
<dbReference type="InterPro" id="IPR038765">
    <property type="entry name" value="Papain-like_cys_pep_sf"/>
</dbReference>
<dbReference type="KEGG" id="fas:105271205"/>
<dbReference type="GO" id="GO:0004843">
    <property type="term" value="F:cysteine-type deubiquitinase activity"/>
    <property type="evidence" value="ECO:0007669"/>
    <property type="project" value="TreeGrafter"/>
</dbReference>
<keyword evidence="3" id="KW-1185">Reference proteome</keyword>
<feature type="compositionally biased region" description="Basic and acidic residues" evidence="1">
    <location>
        <begin position="767"/>
        <end position="788"/>
    </location>
</feature>
<feature type="compositionally biased region" description="Polar residues" evidence="1">
    <location>
        <begin position="792"/>
        <end position="804"/>
    </location>
</feature>
<proteinExistence type="predicted"/>
<organism evidence="3 4">
    <name type="scientific">Fopius arisanus</name>
    <dbReference type="NCBI Taxonomy" id="64838"/>
    <lineage>
        <taxon>Eukaryota</taxon>
        <taxon>Metazoa</taxon>
        <taxon>Ecdysozoa</taxon>
        <taxon>Arthropoda</taxon>
        <taxon>Hexapoda</taxon>
        <taxon>Insecta</taxon>
        <taxon>Pterygota</taxon>
        <taxon>Neoptera</taxon>
        <taxon>Endopterygota</taxon>
        <taxon>Hymenoptera</taxon>
        <taxon>Apocrita</taxon>
        <taxon>Ichneumonoidea</taxon>
        <taxon>Braconidae</taxon>
        <taxon>Opiinae</taxon>
        <taxon>Fopius</taxon>
    </lineage>
</organism>
<dbReference type="RefSeq" id="XP_011310890.1">
    <property type="nucleotide sequence ID" value="XM_011312588.1"/>
</dbReference>
<evidence type="ECO:0000259" key="2">
    <source>
        <dbReference type="PROSITE" id="PS50802"/>
    </source>
</evidence>
<feature type="region of interest" description="Disordered" evidence="1">
    <location>
        <begin position="743"/>
        <end position="868"/>
    </location>
</feature>
<name>A0A9R1TKN4_9HYME</name>
<feature type="compositionally biased region" description="Basic and acidic residues" evidence="1">
    <location>
        <begin position="366"/>
        <end position="378"/>
    </location>
</feature>
<sequence length="1047" mass="118244">MKISSQKHLKQSTLPLLSLSPTQLSLTGTKILFTRRETLIKIGRVHPTEGEVGKMNISPRSGAKRASEPVDDWLRTEGYFRKNAPHDATCLFRAVSEQIYLTQYYHLKVREQCVGFMRKNKELFEENVKVPFDNYLDQLSCVTEWGGNIEIQAMAHLYKRDFVVFNASKLERYQATDNGFKEFIYLCQMGPKVFESVFVKEVVSTAAFCQSLMYRTLYKDVFGMSGIDEVVQNMLHERAPSMRHANFFLKSNLEQRDQLAAELRTKMDTKMETKTDTKIEADDLESSQKRQEKAPFPYRIAKALDPNIYRNIDLDIWHELRKEVRCTGWTRWNDSELQIGARCLVQLETNEMKELNVTSDEPNNNKSHESIVTHDSTKKAPPLLKGHIQEMSKDEGPVLVYIEELGEKKSVPFKSLKPLLATHKPQLPLGVISPRKNVSHDHSHKYRNKWTQSARKPKEYAMDSMNNNEDSKRSNQSWDSYQNPTVILKPFTSVDNYHKNNFVNNVEVRPVSIVLDNAQPLMTPNDPRMEKEDIVKSSVSPGNNNTQMMNNNNPMVTNNNVNLDNYDKTQGQVQGQIQGQMPGQIQGQIHVMSHQGQMNEVMNPPPGLIHPMHTTQPSPLPPHQEPYYTQSQTMPPIYPTAPSVMCVSSEGMYPVQYYGQEPPPGQERPFRPINITAGVSTDINGADLPYSDPVTLRFFYNLGIEFFRCGHIWPSGSVPYPSSSVSYVPSGVVPLVSPAVAAEPPQNLQTQPRREEDNFRGGNFQGKRRDQGDLRNDQRRDPGRDQGRDQGNSGRNSGMSSDSRGSYRGNYSRKDQGFPRESGGNSYDYQKNKGQYGEDKDGRDRKNGNRFNNGGNNKKNDGRGRGFERNSFQDYQKREGHAFRRAQGDQIPGNAPGNSGNTPGNAPGNIPGNINVPVGIQGSPHMGNQFQGYQQQPVYNDVYYTNEGQYYPPSGNFYPVGFIPPQEPPENPGGNYVCTGVENFQPPMSPMYPQYVYPPPGVYTGVNPAGGQENWYPVPQGPPGFVPYQVPVTQPPPNMGNRPPTSS</sequence>
<dbReference type="CDD" id="cd20380">
    <property type="entry name" value="Tudor_TDRD13-like"/>
    <property type="match status" value="1"/>
</dbReference>
<dbReference type="InterPro" id="IPR003323">
    <property type="entry name" value="OTU_dom"/>
</dbReference>
<dbReference type="Gene3D" id="3.90.70.80">
    <property type="match status" value="1"/>
</dbReference>
<reference evidence="4" key="1">
    <citation type="submission" date="2025-08" db="UniProtKB">
        <authorList>
            <consortium name="RefSeq"/>
        </authorList>
    </citation>
    <scope>IDENTIFICATION</scope>
    <source>
        <strain evidence="4">USDA-PBARC FA_bdor</strain>
        <tissue evidence="4">Whole organism</tissue>
    </source>
</reference>
<dbReference type="OrthoDB" id="10017659at2759"/>
<evidence type="ECO:0000313" key="4">
    <source>
        <dbReference type="RefSeq" id="XP_011310890.1"/>
    </source>
</evidence>
<feature type="compositionally biased region" description="Basic and acidic residues" evidence="1">
    <location>
        <begin position="836"/>
        <end position="847"/>
    </location>
</feature>
<dbReference type="SUPFAM" id="SSF54001">
    <property type="entry name" value="Cysteine proteinases"/>
    <property type="match status" value="1"/>
</dbReference>
<gene>
    <name evidence="4" type="primary">LOC105271205</name>
</gene>
<feature type="region of interest" description="Disordered" evidence="1">
    <location>
        <begin position="1026"/>
        <end position="1047"/>
    </location>
</feature>
<dbReference type="PANTHER" id="PTHR12419">
    <property type="entry name" value="OTU DOMAIN CONTAINING PROTEIN"/>
    <property type="match status" value="1"/>
</dbReference>
<dbReference type="GeneID" id="105271205"/>
<feature type="region of interest" description="Disordered" evidence="1">
    <location>
        <begin position="884"/>
        <end position="912"/>
    </location>
</feature>
<dbReference type="AlphaFoldDB" id="A0A9R1TKN4"/>
<feature type="domain" description="OTU" evidence="2">
    <location>
        <begin position="79"/>
        <end position="200"/>
    </location>
</feature>